<evidence type="ECO:0000313" key="3">
    <source>
        <dbReference type="Proteomes" id="UP000239895"/>
    </source>
</evidence>
<dbReference type="PANTHER" id="PTHR43162:SF1">
    <property type="entry name" value="PRESTALK A DIFFERENTIATION PROTEIN A"/>
    <property type="match status" value="1"/>
</dbReference>
<sequence>MSQQQPTLDPSTAAAADGGTVVVLGATGKTGRRVADRLDALGVPVRRASRSAGLRFDWADESTWAAVLDGATAVYVAYAPDLAVAGAPETVTRLAVAARDAGVQRLVLLSGRGETEAQRAERMVAEVLPARTVVRCAFFAQNFDESFLLEPLLQGELALPVQDVREPFVDLEDVAEVAVEALTDDAHAGHVYELTGPRALTFGEAVAEIAAAAERDLRYVPITMAEFTGGLTAMGVPAEETGLLEYLFTEVLDGRGSFVADGVERALGRPARDFREYATREAADWAPGA</sequence>
<organism evidence="2 3">
    <name type="scientific">Isoptericola halotolerans</name>
    <dbReference type="NCBI Taxonomy" id="300560"/>
    <lineage>
        <taxon>Bacteria</taxon>
        <taxon>Bacillati</taxon>
        <taxon>Actinomycetota</taxon>
        <taxon>Actinomycetes</taxon>
        <taxon>Micrococcales</taxon>
        <taxon>Promicromonosporaceae</taxon>
        <taxon>Isoptericola</taxon>
    </lineage>
</organism>
<dbReference type="InterPro" id="IPR051604">
    <property type="entry name" value="Ergot_Alk_Oxidoreductase"/>
</dbReference>
<dbReference type="SUPFAM" id="SSF51735">
    <property type="entry name" value="NAD(P)-binding Rossmann-fold domains"/>
    <property type="match status" value="1"/>
</dbReference>
<dbReference type="Gene3D" id="3.90.25.10">
    <property type="entry name" value="UDP-galactose 4-epimerase, domain 1"/>
    <property type="match status" value="1"/>
</dbReference>
<reference evidence="2 3" key="1">
    <citation type="submission" date="2018-03" db="EMBL/GenBank/DDBJ databases">
        <title>Comparative analysis of microorganisms from saline springs in Andes Mountain Range, Colombia.</title>
        <authorList>
            <person name="Rubin E."/>
        </authorList>
    </citation>
    <scope>NUCLEOTIDE SEQUENCE [LARGE SCALE GENOMIC DNA]</scope>
    <source>
        <strain evidence="2 3">CG 23</strain>
    </source>
</reference>
<dbReference type="InterPro" id="IPR008030">
    <property type="entry name" value="NmrA-like"/>
</dbReference>
<accession>A0ABX5ED68</accession>
<name>A0ABX5ED68_9MICO</name>
<gene>
    <name evidence="2" type="ORF">BCL65_107202</name>
</gene>
<evidence type="ECO:0000313" key="2">
    <source>
        <dbReference type="EMBL" id="PRZ05714.1"/>
    </source>
</evidence>
<proteinExistence type="predicted"/>
<keyword evidence="3" id="KW-1185">Reference proteome</keyword>
<dbReference type="EMBL" id="PVTX01000007">
    <property type="protein sequence ID" value="PRZ05714.1"/>
    <property type="molecule type" value="Genomic_DNA"/>
</dbReference>
<dbReference type="RefSeq" id="WP_106268198.1">
    <property type="nucleotide sequence ID" value="NZ_PVTX01000007.1"/>
</dbReference>
<dbReference type="Pfam" id="PF05368">
    <property type="entry name" value="NmrA"/>
    <property type="match status" value="1"/>
</dbReference>
<dbReference type="Gene3D" id="3.40.50.720">
    <property type="entry name" value="NAD(P)-binding Rossmann-like Domain"/>
    <property type="match status" value="1"/>
</dbReference>
<dbReference type="PANTHER" id="PTHR43162">
    <property type="match status" value="1"/>
</dbReference>
<dbReference type="InterPro" id="IPR036291">
    <property type="entry name" value="NAD(P)-bd_dom_sf"/>
</dbReference>
<protein>
    <submittedName>
        <fullName evidence="2">Uncharacterized protein YbjT (DUF2867 family)</fullName>
    </submittedName>
</protein>
<dbReference type="Proteomes" id="UP000239895">
    <property type="component" value="Unassembled WGS sequence"/>
</dbReference>
<comment type="caution">
    <text evidence="2">The sequence shown here is derived from an EMBL/GenBank/DDBJ whole genome shotgun (WGS) entry which is preliminary data.</text>
</comment>
<feature type="domain" description="NmrA-like" evidence="1">
    <location>
        <begin position="20"/>
        <end position="231"/>
    </location>
</feature>
<evidence type="ECO:0000259" key="1">
    <source>
        <dbReference type="Pfam" id="PF05368"/>
    </source>
</evidence>